<protein>
    <submittedName>
        <fullName evidence="1">Uncharacterized protein</fullName>
    </submittedName>
</protein>
<sequence>MTWTTDDFLKGYEGPGYQPVIPQSYSGCVFDPTSITRIALLTSNALAIHRLRHGAPTNAPPGLYDIRTTLDAGSRLYLAVFEDGGVGWVNRSSNGQNPVDIPPQDEFITTIWSLQRNGIATAGILGGIQFNHPQDPPVPRLYFTPRLYMKFEEACNIHDTCWATCNSSFGACNNNFLNNLYNLCVREFSQYSKSLTGCNNLAQIYYIRSTVSTSGLLWLEEQRKYYRCVGLPF</sequence>
<dbReference type="GO" id="GO:0050482">
    <property type="term" value="P:arachidonate secretion"/>
    <property type="evidence" value="ECO:0007669"/>
    <property type="project" value="InterPro"/>
</dbReference>
<dbReference type="InterPro" id="IPR036444">
    <property type="entry name" value="PLipase_A2_dom_sf"/>
</dbReference>
<dbReference type="GO" id="GO:0006644">
    <property type="term" value="P:phospholipid metabolic process"/>
    <property type="evidence" value="ECO:0007669"/>
    <property type="project" value="InterPro"/>
</dbReference>
<reference evidence="1" key="2">
    <citation type="submission" date="2023-05" db="EMBL/GenBank/DDBJ databases">
        <authorList>
            <consortium name="Lawrence Berkeley National Laboratory"/>
            <person name="Steindorff A."/>
            <person name="Hensen N."/>
            <person name="Bonometti L."/>
            <person name="Westerberg I."/>
            <person name="Brannstrom I.O."/>
            <person name="Guillou S."/>
            <person name="Cros-Aarteil S."/>
            <person name="Calhoun S."/>
            <person name="Haridas S."/>
            <person name="Kuo A."/>
            <person name="Mondo S."/>
            <person name="Pangilinan J."/>
            <person name="Riley R."/>
            <person name="Labutti K."/>
            <person name="Andreopoulos B."/>
            <person name="Lipzen A."/>
            <person name="Chen C."/>
            <person name="Yanf M."/>
            <person name="Daum C."/>
            <person name="Ng V."/>
            <person name="Clum A."/>
            <person name="Ohm R."/>
            <person name="Martin F."/>
            <person name="Silar P."/>
            <person name="Natvig D."/>
            <person name="Lalanne C."/>
            <person name="Gautier V."/>
            <person name="Ament-Velasquez S.L."/>
            <person name="Kruys A."/>
            <person name="Hutchinson M.I."/>
            <person name="Powell A.J."/>
            <person name="Barry K."/>
            <person name="Miller A.N."/>
            <person name="Grigoriev I.V."/>
            <person name="Debuchy R."/>
            <person name="Gladieux P."/>
            <person name="Thoren M.H."/>
            <person name="Johannesson H."/>
        </authorList>
    </citation>
    <scope>NUCLEOTIDE SEQUENCE</scope>
    <source>
        <strain evidence="1">CBS 990.96</strain>
    </source>
</reference>
<dbReference type="EMBL" id="MU865474">
    <property type="protein sequence ID" value="KAK4222395.1"/>
    <property type="molecule type" value="Genomic_DNA"/>
</dbReference>
<organism evidence="1 2">
    <name type="scientific">Podospora fimiseda</name>
    <dbReference type="NCBI Taxonomy" id="252190"/>
    <lineage>
        <taxon>Eukaryota</taxon>
        <taxon>Fungi</taxon>
        <taxon>Dikarya</taxon>
        <taxon>Ascomycota</taxon>
        <taxon>Pezizomycotina</taxon>
        <taxon>Sordariomycetes</taxon>
        <taxon>Sordariomycetidae</taxon>
        <taxon>Sordariales</taxon>
        <taxon>Podosporaceae</taxon>
        <taxon>Podospora</taxon>
    </lineage>
</organism>
<dbReference type="Proteomes" id="UP001301958">
    <property type="component" value="Unassembled WGS sequence"/>
</dbReference>
<reference evidence="1" key="1">
    <citation type="journal article" date="2023" name="Mol. Phylogenet. Evol.">
        <title>Genome-scale phylogeny and comparative genomics of the fungal order Sordariales.</title>
        <authorList>
            <person name="Hensen N."/>
            <person name="Bonometti L."/>
            <person name="Westerberg I."/>
            <person name="Brannstrom I.O."/>
            <person name="Guillou S."/>
            <person name="Cros-Aarteil S."/>
            <person name="Calhoun S."/>
            <person name="Haridas S."/>
            <person name="Kuo A."/>
            <person name="Mondo S."/>
            <person name="Pangilinan J."/>
            <person name="Riley R."/>
            <person name="LaButti K."/>
            <person name="Andreopoulos B."/>
            <person name="Lipzen A."/>
            <person name="Chen C."/>
            <person name="Yan M."/>
            <person name="Daum C."/>
            <person name="Ng V."/>
            <person name="Clum A."/>
            <person name="Steindorff A."/>
            <person name="Ohm R.A."/>
            <person name="Martin F."/>
            <person name="Silar P."/>
            <person name="Natvig D.O."/>
            <person name="Lalanne C."/>
            <person name="Gautier V."/>
            <person name="Ament-Velasquez S.L."/>
            <person name="Kruys A."/>
            <person name="Hutchinson M.I."/>
            <person name="Powell A.J."/>
            <person name="Barry K."/>
            <person name="Miller A.N."/>
            <person name="Grigoriev I.V."/>
            <person name="Debuchy R."/>
            <person name="Gladieux P."/>
            <person name="Hiltunen Thoren M."/>
            <person name="Johannesson H."/>
        </authorList>
    </citation>
    <scope>NUCLEOTIDE SEQUENCE</scope>
    <source>
        <strain evidence="1">CBS 990.96</strain>
    </source>
</reference>
<accession>A0AAN6YR52</accession>
<proteinExistence type="predicted"/>
<dbReference type="Gene3D" id="1.20.90.10">
    <property type="entry name" value="Phospholipase A2 domain"/>
    <property type="match status" value="1"/>
</dbReference>
<dbReference type="AlphaFoldDB" id="A0AAN6YR52"/>
<evidence type="ECO:0000313" key="2">
    <source>
        <dbReference type="Proteomes" id="UP001301958"/>
    </source>
</evidence>
<evidence type="ECO:0000313" key="1">
    <source>
        <dbReference type="EMBL" id="KAK4222395.1"/>
    </source>
</evidence>
<keyword evidence="2" id="KW-1185">Reference proteome</keyword>
<gene>
    <name evidence="1" type="ORF">QBC38DRAFT_539607</name>
</gene>
<dbReference type="GO" id="GO:0004623">
    <property type="term" value="F:phospholipase A2 activity"/>
    <property type="evidence" value="ECO:0007669"/>
    <property type="project" value="InterPro"/>
</dbReference>
<comment type="caution">
    <text evidence="1">The sequence shown here is derived from an EMBL/GenBank/DDBJ whole genome shotgun (WGS) entry which is preliminary data.</text>
</comment>
<name>A0AAN6YR52_9PEZI</name>
<dbReference type="SUPFAM" id="SSF48619">
    <property type="entry name" value="Phospholipase A2, PLA2"/>
    <property type="match status" value="1"/>
</dbReference>